<protein>
    <submittedName>
        <fullName evidence="2">Quercetin dioxygenase-like cupin family protein</fullName>
    </submittedName>
</protein>
<keyword evidence="3" id="KW-1185">Reference proteome</keyword>
<dbReference type="InterPro" id="IPR014710">
    <property type="entry name" value="RmlC-like_jellyroll"/>
</dbReference>
<keyword evidence="2" id="KW-0223">Dioxygenase</keyword>
<dbReference type="AlphaFoldDB" id="A0A8J8KAC6"/>
<dbReference type="Gene3D" id="2.60.120.10">
    <property type="entry name" value="Jelly Rolls"/>
    <property type="match status" value="1"/>
</dbReference>
<feature type="chain" id="PRO_5035291994" evidence="1">
    <location>
        <begin position="20"/>
        <end position="121"/>
    </location>
</feature>
<sequence>MVKIIATFALMLASQITFSQTKNLTEGNLKNLHKTEIGVQTNMMFKAEEGKVISLQISKNEQLKEHVTTVPALLVCVSGKGNYEDEKGRKILMKSGDFVKIEANVKHWVSAFKNSNFLLIK</sequence>
<evidence type="ECO:0000313" key="3">
    <source>
        <dbReference type="Proteomes" id="UP000610746"/>
    </source>
</evidence>
<dbReference type="InterPro" id="IPR011051">
    <property type="entry name" value="RmlC_Cupin_sf"/>
</dbReference>
<accession>A0A8J8KAC6</accession>
<name>A0A8J8KAC6_9FLAO</name>
<dbReference type="GO" id="GO:0051213">
    <property type="term" value="F:dioxygenase activity"/>
    <property type="evidence" value="ECO:0007669"/>
    <property type="project" value="UniProtKB-KW"/>
</dbReference>
<gene>
    <name evidence="2" type="ORF">HNQ03_000405</name>
</gene>
<feature type="signal peptide" evidence="1">
    <location>
        <begin position="1"/>
        <end position="19"/>
    </location>
</feature>
<dbReference type="RefSeq" id="WP_226927413.1">
    <property type="nucleotide sequence ID" value="NZ_JABSNO010000002.1"/>
</dbReference>
<proteinExistence type="predicted"/>
<keyword evidence="2" id="KW-0560">Oxidoreductase</keyword>
<evidence type="ECO:0000256" key="1">
    <source>
        <dbReference type="SAM" id="SignalP"/>
    </source>
</evidence>
<dbReference type="Proteomes" id="UP000610746">
    <property type="component" value="Unassembled WGS sequence"/>
</dbReference>
<organism evidence="2 3">
    <name type="scientific">Frigoriflavimonas asaccharolytica</name>
    <dbReference type="NCBI Taxonomy" id="2735899"/>
    <lineage>
        <taxon>Bacteria</taxon>
        <taxon>Pseudomonadati</taxon>
        <taxon>Bacteroidota</taxon>
        <taxon>Flavobacteriia</taxon>
        <taxon>Flavobacteriales</taxon>
        <taxon>Weeksellaceae</taxon>
        <taxon>Frigoriflavimonas</taxon>
    </lineage>
</organism>
<reference evidence="2" key="1">
    <citation type="submission" date="2020-05" db="EMBL/GenBank/DDBJ databases">
        <title>Genomic Encyclopedia of Type Strains, Phase IV (KMG-V): Genome sequencing to study the core and pangenomes of soil and plant-associated prokaryotes.</title>
        <authorList>
            <person name="Whitman W."/>
        </authorList>
    </citation>
    <scope>NUCLEOTIDE SEQUENCE</scope>
    <source>
        <strain evidence="2">16F</strain>
    </source>
</reference>
<comment type="caution">
    <text evidence="2">The sequence shown here is derived from an EMBL/GenBank/DDBJ whole genome shotgun (WGS) entry which is preliminary data.</text>
</comment>
<dbReference type="EMBL" id="JABSNO010000002">
    <property type="protein sequence ID" value="NRS91339.1"/>
    <property type="molecule type" value="Genomic_DNA"/>
</dbReference>
<dbReference type="SUPFAM" id="SSF51182">
    <property type="entry name" value="RmlC-like cupins"/>
    <property type="match status" value="1"/>
</dbReference>
<evidence type="ECO:0000313" key="2">
    <source>
        <dbReference type="EMBL" id="NRS91339.1"/>
    </source>
</evidence>
<keyword evidence="1" id="KW-0732">Signal</keyword>